<dbReference type="InterPro" id="IPR036396">
    <property type="entry name" value="Cyt_P450_sf"/>
</dbReference>
<keyword evidence="2" id="KW-0479">Metal-binding</keyword>
<dbReference type="Gene3D" id="1.10.630.10">
    <property type="entry name" value="Cytochrome P450"/>
    <property type="match status" value="1"/>
</dbReference>
<sequence length="208" mass="24111">MDEEVRNHLEMHWHGQEHVTGREERNLQTISVTLLKHLIAEKRVDLENGASPRQDLITCLLSIRDGKNEQVISEKEIIHNVMLIMVAGYDTSSALLTFLMRLFANDPAVYAAVLQEQEEIAKNKPNGKLLTWEDLDKMKYTWKVAMETLTVSTNLRWLPESCKRYRVLWVTDMTQMDDTIFPEPSKFDQNRFENPASLPPYCFIPFGG</sequence>
<accession>A0A6A2WDU5</accession>
<gene>
    <name evidence="4" type="ORF">F3Y22_tig00117056pilonHSYRG01192</name>
</gene>
<dbReference type="Proteomes" id="UP000436088">
    <property type="component" value="Unassembled WGS sequence"/>
</dbReference>
<dbReference type="GO" id="GO:0016705">
    <property type="term" value="F:oxidoreductase activity, acting on paired donors, with incorporation or reduction of molecular oxygen"/>
    <property type="evidence" value="ECO:0007669"/>
    <property type="project" value="InterPro"/>
</dbReference>
<dbReference type="AlphaFoldDB" id="A0A6A2WDU5"/>
<name>A0A6A2WDU5_HIBSY</name>
<proteinExistence type="inferred from homology"/>
<evidence type="ECO:0000256" key="3">
    <source>
        <dbReference type="ARBA" id="ARBA00023004"/>
    </source>
</evidence>
<dbReference type="Pfam" id="PF00067">
    <property type="entry name" value="p450"/>
    <property type="match status" value="1"/>
</dbReference>
<comment type="caution">
    <text evidence="4">The sequence shown here is derived from an EMBL/GenBank/DDBJ whole genome shotgun (WGS) entry which is preliminary data.</text>
</comment>
<dbReference type="PANTHER" id="PTHR24286">
    <property type="entry name" value="CYTOCHROME P450 26"/>
    <property type="match status" value="1"/>
</dbReference>
<organism evidence="4 5">
    <name type="scientific">Hibiscus syriacus</name>
    <name type="common">Rose of Sharon</name>
    <dbReference type="NCBI Taxonomy" id="106335"/>
    <lineage>
        <taxon>Eukaryota</taxon>
        <taxon>Viridiplantae</taxon>
        <taxon>Streptophyta</taxon>
        <taxon>Embryophyta</taxon>
        <taxon>Tracheophyta</taxon>
        <taxon>Spermatophyta</taxon>
        <taxon>Magnoliopsida</taxon>
        <taxon>eudicotyledons</taxon>
        <taxon>Gunneridae</taxon>
        <taxon>Pentapetalae</taxon>
        <taxon>rosids</taxon>
        <taxon>malvids</taxon>
        <taxon>Malvales</taxon>
        <taxon>Malvaceae</taxon>
        <taxon>Malvoideae</taxon>
        <taxon>Hibiscus</taxon>
    </lineage>
</organism>
<evidence type="ECO:0000313" key="5">
    <source>
        <dbReference type="Proteomes" id="UP000436088"/>
    </source>
</evidence>
<evidence type="ECO:0000256" key="2">
    <source>
        <dbReference type="ARBA" id="ARBA00022723"/>
    </source>
</evidence>
<dbReference type="PANTHER" id="PTHR24286:SF190">
    <property type="entry name" value="CYTOCHROME P450"/>
    <property type="match status" value="1"/>
</dbReference>
<dbReference type="InterPro" id="IPR001128">
    <property type="entry name" value="Cyt_P450"/>
</dbReference>
<dbReference type="GO" id="GO:0016125">
    <property type="term" value="P:sterol metabolic process"/>
    <property type="evidence" value="ECO:0007669"/>
    <property type="project" value="TreeGrafter"/>
</dbReference>
<dbReference type="GO" id="GO:0005506">
    <property type="term" value="F:iron ion binding"/>
    <property type="evidence" value="ECO:0007669"/>
    <property type="project" value="InterPro"/>
</dbReference>
<protein>
    <submittedName>
        <fullName evidence="4">Inositol-1,4,5-trisphosphate 5-phosphatase 4 isoform 1</fullName>
    </submittedName>
</protein>
<reference evidence="4" key="1">
    <citation type="submission" date="2019-09" db="EMBL/GenBank/DDBJ databases">
        <title>Draft genome information of white flower Hibiscus syriacus.</title>
        <authorList>
            <person name="Kim Y.-M."/>
        </authorList>
    </citation>
    <scope>NUCLEOTIDE SEQUENCE [LARGE SCALE GENOMIC DNA]</scope>
    <source>
        <strain evidence="4">YM2019G1</strain>
    </source>
</reference>
<keyword evidence="3" id="KW-0408">Iron</keyword>
<comment type="similarity">
    <text evidence="1">Belongs to the cytochrome P450 family.</text>
</comment>
<dbReference type="SUPFAM" id="SSF48264">
    <property type="entry name" value="Cytochrome P450"/>
    <property type="match status" value="1"/>
</dbReference>
<keyword evidence="5" id="KW-1185">Reference proteome</keyword>
<dbReference type="GO" id="GO:0004497">
    <property type="term" value="F:monooxygenase activity"/>
    <property type="evidence" value="ECO:0007669"/>
    <property type="project" value="InterPro"/>
</dbReference>
<dbReference type="EMBL" id="VEPZ02001788">
    <property type="protein sequence ID" value="KAE8654235.1"/>
    <property type="molecule type" value="Genomic_DNA"/>
</dbReference>
<evidence type="ECO:0000256" key="1">
    <source>
        <dbReference type="ARBA" id="ARBA00010617"/>
    </source>
</evidence>
<evidence type="ECO:0000313" key="4">
    <source>
        <dbReference type="EMBL" id="KAE8654235.1"/>
    </source>
</evidence>
<dbReference type="GO" id="GO:0020037">
    <property type="term" value="F:heme binding"/>
    <property type="evidence" value="ECO:0007669"/>
    <property type="project" value="InterPro"/>
</dbReference>